<dbReference type="InterPro" id="IPR002068">
    <property type="entry name" value="A-crystallin/Hsp20_dom"/>
</dbReference>
<keyword evidence="8" id="KW-1185">Reference proteome</keyword>
<dbReference type="EMBL" id="JASBNA010000094">
    <property type="protein sequence ID" value="KAK7677180.1"/>
    <property type="molecule type" value="Genomic_DNA"/>
</dbReference>
<dbReference type="InterPro" id="IPR008978">
    <property type="entry name" value="HSP20-like_chaperone"/>
</dbReference>
<evidence type="ECO:0000259" key="6">
    <source>
        <dbReference type="PROSITE" id="PS51203"/>
    </source>
</evidence>
<comment type="similarity">
    <text evidence="2 3">Belongs to the small heat shock protein (HSP20) family.</text>
</comment>
<feature type="region of interest" description="Disordered" evidence="4">
    <location>
        <begin position="30"/>
        <end position="52"/>
    </location>
</feature>
<dbReference type="CDD" id="cd06464">
    <property type="entry name" value="ACD_sHsps-like"/>
    <property type="match status" value="1"/>
</dbReference>
<evidence type="ECO:0000256" key="1">
    <source>
        <dbReference type="ARBA" id="ARBA00023016"/>
    </source>
</evidence>
<feature type="domain" description="CS" evidence="6">
    <location>
        <begin position="49"/>
        <end position="156"/>
    </location>
</feature>
<feature type="domain" description="SHSP" evidence="5">
    <location>
        <begin position="45"/>
        <end position="158"/>
    </location>
</feature>
<dbReference type="Gene3D" id="2.60.40.790">
    <property type="match status" value="1"/>
</dbReference>
<evidence type="ECO:0000259" key="5">
    <source>
        <dbReference type="PROSITE" id="PS01031"/>
    </source>
</evidence>
<dbReference type="Pfam" id="PF00011">
    <property type="entry name" value="HSP20"/>
    <property type="match status" value="1"/>
</dbReference>
<dbReference type="PANTHER" id="PTHR11527">
    <property type="entry name" value="HEAT-SHOCK PROTEIN 20 FAMILY MEMBER"/>
    <property type="match status" value="1"/>
</dbReference>
<feature type="compositionally biased region" description="Polar residues" evidence="4">
    <location>
        <begin position="30"/>
        <end position="48"/>
    </location>
</feature>
<keyword evidence="1" id="KW-0346">Stress response</keyword>
<evidence type="ECO:0000256" key="2">
    <source>
        <dbReference type="PROSITE-ProRule" id="PRU00285"/>
    </source>
</evidence>
<proteinExistence type="inferred from homology"/>
<gene>
    <name evidence="7" type="ORF">QCA50_019889</name>
</gene>
<dbReference type="AlphaFoldDB" id="A0AAW0FDT3"/>
<dbReference type="SUPFAM" id="SSF49764">
    <property type="entry name" value="HSP20-like chaperones"/>
    <property type="match status" value="1"/>
</dbReference>
<evidence type="ECO:0000313" key="8">
    <source>
        <dbReference type="Proteomes" id="UP001385951"/>
    </source>
</evidence>
<organism evidence="7 8">
    <name type="scientific">Cerrena zonata</name>
    <dbReference type="NCBI Taxonomy" id="2478898"/>
    <lineage>
        <taxon>Eukaryota</taxon>
        <taxon>Fungi</taxon>
        <taxon>Dikarya</taxon>
        <taxon>Basidiomycota</taxon>
        <taxon>Agaricomycotina</taxon>
        <taxon>Agaricomycetes</taxon>
        <taxon>Polyporales</taxon>
        <taxon>Cerrenaceae</taxon>
        <taxon>Cerrena</taxon>
    </lineage>
</organism>
<accession>A0AAW0FDT3</accession>
<sequence length="158" mass="17820">MAYFQVYEPFYTLSDFDRLFDEAFNARNGDSNRQVQRQQGGASANTSRALRPRMDIHEDEKQNVITATFELPGLKKEDVNIDVNNNLLNISGETKFSSEKDENGFVVRERKFGKFSRSVPLPQGVKSDDIKASLDNGILTVTFPKTTPEQAPKKITIA</sequence>
<reference evidence="7 8" key="1">
    <citation type="submission" date="2022-09" db="EMBL/GenBank/DDBJ databases">
        <authorList>
            <person name="Palmer J.M."/>
        </authorList>
    </citation>
    <scope>NUCLEOTIDE SEQUENCE [LARGE SCALE GENOMIC DNA]</scope>
    <source>
        <strain evidence="7 8">DSM 7382</strain>
    </source>
</reference>
<dbReference type="PROSITE" id="PS01031">
    <property type="entry name" value="SHSP"/>
    <property type="match status" value="1"/>
</dbReference>
<protein>
    <recommendedName>
        <fullName evidence="9">Small heat shock protein</fullName>
    </recommendedName>
</protein>
<evidence type="ECO:0000256" key="4">
    <source>
        <dbReference type="SAM" id="MobiDB-lite"/>
    </source>
</evidence>
<evidence type="ECO:0000256" key="3">
    <source>
        <dbReference type="RuleBase" id="RU003616"/>
    </source>
</evidence>
<dbReference type="Proteomes" id="UP001385951">
    <property type="component" value="Unassembled WGS sequence"/>
</dbReference>
<dbReference type="InterPro" id="IPR031107">
    <property type="entry name" value="Small_HSP"/>
</dbReference>
<dbReference type="PROSITE" id="PS51203">
    <property type="entry name" value="CS"/>
    <property type="match status" value="1"/>
</dbReference>
<dbReference type="InterPro" id="IPR007052">
    <property type="entry name" value="CS_dom"/>
</dbReference>
<evidence type="ECO:0008006" key="9">
    <source>
        <dbReference type="Google" id="ProtNLM"/>
    </source>
</evidence>
<evidence type="ECO:0000313" key="7">
    <source>
        <dbReference type="EMBL" id="KAK7677180.1"/>
    </source>
</evidence>
<name>A0AAW0FDT3_9APHY</name>
<comment type="caution">
    <text evidence="7">The sequence shown here is derived from an EMBL/GenBank/DDBJ whole genome shotgun (WGS) entry which is preliminary data.</text>
</comment>